<dbReference type="AlphaFoldDB" id="A0A5K7ZKT4"/>
<gene>
    <name evidence="8" type="primary">tolB</name>
    <name evidence="8" type="ORF">DSCO28_22220</name>
</gene>
<evidence type="ECO:0000256" key="2">
    <source>
        <dbReference type="ARBA" id="ARBA00009820"/>
    </source>
</evidence>
<feature type="compositionally biased region" description="Polar residues" evidence="5">
    <location>
        <begin position="376"/>
        <end position="388"/>
    </location>
</feature>
<dbReference type="SUPFAM" id="SSF52964">
    <property type="entry name" value="TolB, N-terminal domain"/>
    <property type="match status" value="1"/>
</dbReference>
<sequence>MTIQHRLCAMLVVMVLMLLPQPAAAASYNYIDISNPFLRKTPIAVPTFQTDGQDSTAAPVARQASQLISYYLDFTGYFTISDPGAFLENPQTMNITGSGIRYRNWTAIGAELLVTGKVVVSDGDAEFELRLFDTVKEKMLLGKRYRGAIDDHQRVARRFCSEVVYTIFGSHGFFDSRLAFVSNGSGNKEIYLCDFDGRNITPFTHHRSISLFPDWSSDGSWIAYTTYAEKKPRIYIRHVREKRIAKIQKPKLQMTPAWVPGSFELAASLSFSGDQEIYLLTGNGKVIKRLTNMEGIDVEPTWSPDGKRMAFVSRRSGNPQIYIYDTVSGRVQRLTFEGRYNTQPSWSPSGDKIAYSAMRSGVLDIFAINPEGGEPTQLTENQGSNEAPTWSPDGSLIAFGSTREGKSRIYVMTAYGTDQRRLLTLPGEQTNPKWSPNILNP</sequence>
<evidence type="ECO:0000313" key="9">
    <source>
        <dbReference type="Proteomes" id="UP000425960"/>
    </source>
</evidence>
<proteinExistence type="inferred from homology"/>
<dbReference type="PANTHER" id="PTHR36842">
    <property type="entry name" value="PROTEIN TOLB HOMOLOG"/>
    <property type="match status" value="1"/>
</dbReference>
<comment type="subcellular location">
    <subcellularLocation>
        <location evidence="1">Periplasm</location>
    </subcellularLocation>
</comment>
<reference evidence="8 9" key="1">
    <citation type="submission" date="2019-11" db="EMBL/GenBank/DDBJ databases">
        <title>Comparative genomics of hydrocarbon-degrading Desulfosarcina strains.</title>
        <authorList>
            <person name="Watanabe M."/>
            <person name="Kojima H."/>
            <person name="Fukui M."/>
        </authorList>
    </citation>
    <scope>NUCLEOTIDE SEQUENCE [LARGE SCALE GENOMIC DNA]</scope>
    <source>
        <strain evidence="8 9">28bB2T</strain>
    </source>
</reference>
<dbReference type="InterPro" id="IPR011659">
    <property type="entry name" value="WD40"/>
</dbReference>
<feature type="signal peptide" evidence="6">
    <location>
        <begin position="1"/>
        <end position="25"/>
    </location>
</feature>
<comment type="similarity">
    <text evidence="2">Belongs to the TolB family.</text>
</comment>
<evidence type="ECO:0000256" key="5">
    <source>
        <dbReference type="SAM" id="MobiDB-lite"/>
    </source>
</evidence>
<dbReference type="InterPro" id="IPR011042">
    <property type="entry name" value="6-blade_b-propeller_TolB-like"/>
</dbReference>
<feature type="domain" description="TolB N-terminal" evidence="7">
    <location>
        <begin position="30"/>
        <end position="139"/>
    </location>
</feature>
<dbReference type="SUPFAM" id="SSF69304">
    <property type="entry name" value="Tricorn protease N-terminal domain"/>
    <property type="match status" value="1"/>
</dbReference>
<dbReference type="Pfam" id="PF07676">
    <property type="entry name" value="PD40"/>
    <property type="match status" value="4"/>
</dbReference>
<keyword evidence="3 6" id="KW-0732">Signal</keyword>
<protein>
    <submittedName>
        <fullName evidence="8">Protein TolB</fullName>
    </submittedName>
</protein>
<dbReference type="PANTHER" id="PTHR36842:SF1">
    <property type="entry name" value="PROTEIN TOLB"/>
    <property type="match status" value="1"/>
</dbReference>
<evidence type="ECO:0000256" key="3">
    <source>
        <dbReference type="ARBA" id="ARBA00022729"/>
    </source>
</evidence>
<dbReference type="RefSeq" id="WP_155322306.1">
    <property type="nucleotide sequence ID" value="NZ_AP021876.1"/>
</dbReference>
<feature type="region of interest" description="Disordered" evidence="5">
    <location>
        <begin position="370"/>
        <end position="393"/>
    </location>
</feature>
<evidence type="ECO:0000256" key="4">
    <source>
        <dbReference type="ARBA" id="ARBA00022764"/>
    </source>
</evidence>
<dbReference type="GO" id="GO:0042597">
    <property type="term" value="C:periplasmic space"/>
    <property type="evidence" value="ECO:0007669"/>
    <property type="project" value="UniProtKB-SubCell"/>
</dbReference>
<accession>A0A5K7ZKT4</accession>
<dbReference type="NCBIfam" id="TIGR02800">
    <property type="entry name" value="propeller_TolB"/>
    <property type="match status" value="1"/>
</dbReference>
<dbReference type="HAMAP" id="MF_00671">
    <property type="entry name" value="TolB"/>
    <property type="match status" value="1"/>
</dbReference>
<evidence type="ECO:0000313" key="8">
    <source>
        <dbReference type="EMBL" id="BBO81656.1"/>
    </source>
</evidence>
<evidence type="ECO:0000259" key="7">
    <source>
        <dbReference type="Pfam" id="PF04052"/>
    </source>
</evidence>
<dbReference type="GO" id="GO:0017038">
    <property type="term" value="P:protein import"/>
    <property type="evidence" value="ECO:0007669"/>
    <property type="project" value="InterPro"/>
</dbReference>
<organism evidence="8 9">
    <name type="scientific">Desulfosarcina ovata subsp. sediminis</name>
    <dbReference type="NCBI Taxonomy" id="885957"/>
    <lineage>
        <taxon>Bacteria</taxon>
        <taxon>Pseudomonadati</taxon>
        <taxon>Thermodesulfobacteriota</taxon>
        <taxon>Desulfobacteria</taxon>
        <taxon>Desulfobacterales</taxon>
        <taxon>Desulfosarcinaceae</taxon>
        <taxon>Desulfosarcina</taxon>
    </lineage>
</organism>
<dbReference type="Gene3D" id="2.120.10.30">
    <property type="entry name" value="TolB, C-terminal domain"/>
    <property type="match status" value="2"/>
</dbReference>
<dbReference type="Proteomes" id="UP000425960">
    <property type="component" value="Chromosome"/>
</dbReference>
<dbReference type="InterPro" id="IPR007195">
    <property type="entry name" value="TolB_N"/>
</dbReference>
<evidence type="ECO:0000256" key="1">
    <source>
        <dbReference type="ARBA" id="ARBA00004418"/>
    </source>
</evidence>
<keyword evidence="4" id="KW-0574">Periplasm</keyword>
<feature type="chain" id="PRO_5039898184" evidence="6">
    <location>
        <begin position="26"/>
        <end position="441"/>
    </location>
</feature>
<dbReference type="EMBL" id="AP021876">
    <property type="protein sequence ID" value="BBO81656.1"/>
    <property type="molecule type" value="Genomic_DNA"/>
</dbReference>
<dbReference type="Gene3D" id="3.40.50.10070">
    <property type="entry name" value="TolB, N-terminal domain"/>
    <property type="match status" value="1"/>
</dbReference>
<dbReference type="KEGG" id="dov:DSCO28_22220"/>
<name>A0A5K7ZKT4_9BACT</name>
<dbReference type="InterPro" id="IPR014167">
    <property type="entry name" value="Tol-Pal_TolB"/>
</dbReference>
<evidence type="ECO:0000256" key="6">
    <source>
        <dbReference type="SAM" id="SignalP"/>
    </source>
</evidence>
<dbReference type="Pfam" id="PF04052">
    <property type="entry name" value="TolB_N"/>
    <property type="match status" value="1"/>
</dbReference>